<evidence type="ECO:0000313" key="1">
    <source>
        <dbReference type="EMBL" id="OGG31609.1"/>
    </source>
</evidence>
<evidence type="ECO:0000313" key="2">
    <source>
        <dbReference type="Proteomes" id="UP000176450"/>
    </source>
</evidence>
<evidence type="ECO:0008006" key="3">
    <source>
        <dbReference type="Google" id="ProtNLM"/>
    </source>
</evidence>
<dbReference type="Proteomes" id="UP000176450">
    <property type="component" value="Unassembled WGS sequence"/>
</dbReference>
<gene>
    <name evidence="1" type="ORF">A3A63_00055</name>
</gene>
<reference evidence="1 2" key="1">
    <citation type="journal article" date="2016" name="Nat. Commun.">
        <title>Thousands of microbial genomes shed light on interconnected biogeochemical processes in an aquifer system.</title>
        <authorList>
            <person name="Anantharaman K."/>
            <person name="Brown C.T."/>
            <person name="Hug L.A."/>
            <person name="Sharon I."/>
            <person name="Castelle C.J."/>
            <person name="Probst A.J."/>
            <person name="Thomas B.C."/>
            <person name="Singh A."/>
            <person name="Wilkins M.J."/>
            <person name="Karaoz U."/>
            <person name="Brodie E.L."/>
            <person name="Williams K.H."/>
            <person name="Hubbard S.S."/>
            <person name="Banfield J.F."/>
        </authorList>
    </citation>
    <scope>NUCLEOTIDE SEQUENCE [LARGE SCALE GENOMIC DNA]</scope>
</reference>
<organism evidence="1 2">
    <name type="scientific">Candidatus Gottesmanbacteria bacterium RIFCSPLOWO2_01_FULL_46_9</name>
    <dbReference type="NCBI Taxonomy" id="1798394"/>
    <lineage>
        <taxon>Bacteria</taxon>
        <taxon>Candidatus Gottesmaniibacteriota</taxon>
    </lineage>
</organism>
<sequence length="100" mass="10985">MKRIRNVFVRVLPVLAVSLAVIEIILANQLAGSGKAVRSVDLTVDVLRQENELLTQRVASASSLITIFSRAKEIGFIEPAKSQYLTIVPEQLPVAFNNPQ</sequence>
<accession>A0A1F6B3V3</accession>
<protein>
    <recommendedName>
        <fullName evidence="3">Cell division protein FtsL</fullName>
    </recommendedName>
</protein>
<dbReference type="EMBL" id="MFJX01000001">
    <property type="protein sequence ID" value="OGG31609.1"/>
    <property type="molecule type" value="Genomic_DNA"/>
</dbReference>
<proteinExistence type="predicted"/>
<name>A0A1F6B3V3_9BACT</name>
<comment type="caution">
    <text evidence="1">The sequence shown here is derived from an EMBL/GenBank/DDBJ whole genome shotgun (WGS) entry which is preliminary data.</text>
</comment>
<dbReference type="AlphaFoldDB" id="A0A1F6B3V3"/>